<keyword evidence="5 8" id="KW-0658">Purine biosynthesis</keyword>
<evidence type="ECO:0000256" key="6">
    <source>
        <dbReference type="ARBA" id="ARBA00022840"/>
    </source>
</evidence>
<evidence type="ECO:0000259" key="9">
    <source>
        <dbReference type="Pfam" id="PF01259"/>
    </source>
</evidence>
<accession>A0A1H3DFT5</accession>
<dbReference type="GO" id="GO:0004639">
    <property type="term" value="F:phosphoribosylaminoimidazolesuccinocarboxamide synthase activity"/>
    <property type="evidence" value="ECO:0007669"/>
    <property type="project" value="UniProtKB-UniRule"/>
</dbReference>
<dbReference type="Proteomes" id="UP000198640">
    <property type="component" value="Unassembled WGS sequence"/>
</dbReference>
<dbReference type="InterPro" id="IPR018236">
    <property type="entry name" value="SAICAR_synthetase_CS"/>
</dbReference>
<evidence type="ECO:0000256" key="8">
    <source>
        <dbReference type="HAMAP-Rule" id="MF_00137"/>
    </source>
</evidence>
<dbReference type="Pfam" id="PF01259">
    <property type="entry name" value="SAICAR_synt"/>
    <property type="match status" value="1"/>
</dbReference>
<proteinExistence type="inferred from homology"/>
<dbReference type="NCBIfam" id="NF010568">
    <property type="entry name" value="PRK13961.1"/>
    <property type="match status" value="1"/>
</dbReference>
<comment type="catalytic activity">
    <reaction evidence="7 8">
        <text>5-amino-1-(5-phospho-D-ribosyl)imidazole-4-carboxylate + L-aspartate + ATP = (2S)-2-[5-amino-1-(5-phospho-beta-D-ribosyl)imidazole-4-carboxamido]succinate + ADP + phosphate + 2 H(+)</text>
        <dbReference type="Rhea" id="RHEA:22628"/>
        <dbReference type="ChEBI" id="CHEBI:15378"/>
        <dbReference type="ChEBI" id="CHEBI:29991"/>
        <dbReference type="ChEBI" id="CHEBI:30616"/>
        <dbReference type="ChEBI" id="CHEBI:43474"/>
        <dbReference type="ChEBI" id="CHEBI:58443"/>
        <dbReference type="ChEBI" id="CHEBI:77657"/>
        <dbReference type="ChEBI" id="CHEBI:456216"/>
        <dbReference type="EC" id="6.3.2.6"/>
    </reaction>
</comment>
<dbReference type="EC" id="6.3.2.6" evidence="8"/>
<dbReference type="GO" id="GO:0006189">
    <property type="term" value="P:'de novo' IMP biosynthetic process"/>
    <property type="evidence" value="ECO:0007669"/>
    <property type="project" value="UniProtKB-UniRule"/>
</dbReference>
<protein>
    <recommendedName>
        <fullName evidence="8">Phosphoribosylaminoimidazole-succinocarboxamide synthase</fullName>
        <ecNumber evidence="8">6.3.2.6</ecNumber>
    </recommendedName>
    <alternativeName>
        <fullName evidence="8">SAICAR synthetase</fullName>
    </alternativeName>
</protein>
<keyword evidence="6 8" id="KW-0067">ATP-binding</keyword>
<dbReference type="InterPro" id="IPR001636">
    <property type="entry name" value="SAICAR_synth"/>
</dbReference>
<dbReference type="PROSITE" id="PS01058">
    <property type="entry name" value="SAICAR_SYNTHETASE_2"/>
    <property type="match status" value="1"/>
</dbReference>
<dbReference type="Gene3D" id="3.30.200.20">
    <property type="entry name" value="Phosphorylase Kinase, domain 1"/>
    <property type="match status" value="1"/>
</dbReference>
<dbReference type="STRING" id="44576.SAMN05421881_100514"/>
<dbReference type="EMBL" id="FNOY01000005">
    <property type="protein sequence ID" value="SDX64998.1"/>
    <property type="molecule type" value="Genomic_DNA"/>
</dbReference>
<evidence type="ECO:0000256" key="2">
    <source>
        <dbReference type="ARBA" id="ARBA00010190"/>
    </source>
</evidence>
<keyword evidence="4 8" id="KW-0547">Nucleotide-binding</keyword>
<dbReference type="InterPro" id="IPR028923">
    <property type="entry name" value="SAICAR_synt/ADE2_N"/>
</dbReference>
<evidence type="ECO:0000313" key="11">
    <source>
        <dbReference type="Proteomes" id="UP000198640"/>
    </source>
</evidence>
<evidence type="ECO:0000256" key="3">
    <source>
        <dbReference type="ARBA" id="ARBA00022598"/>
    </source>
</evidence>
<evidence type="ECO:0000313" key="10">
    <source>
        <dbReference type="EMBL" id="SDX64998.1"/>
    </source>
</evidence>
<dbReference type="NCBIfam" id="TIGR00081">
    <property type="entry name" value="purC"/>
    <property type="match status" value="1"/>
</dbReference>
<dbReference type="CDD" id="cd01414">
    <property type="entry name" value="SAICAR_synt_Sc"/>
    <property type="match status" value="1"/>
</dbReference>
<evidence type="ECO:0000256" key="1">
    <source>
        <dbReference type="ARBA" id="ARBA00004672"/>
    </source>
</evidence>
<name>A0A1H3DFT5_9PROT</name>
<dbReference type="OrthoDB" id="9801549at2"/>
<dbReference type="RefSeq" id="WP_090411633.1">
    <property type="nucleotide sequence ID" value="NZ_FNOY01000005.1"/>
</dbReference>
<dbReference type="GO" id="GO:0005524">
    <property type="term" value="F:ATP binding"/>
    <property type="evidence" value="ECO:0007669"/>
    <property type="project" value="UniProtKB-KW"/>
</dbReference>
<sequence length="294" mass="32760">MTSALFETDLSSLPLLHRGKVRDIYTVDEDRLLIVQTDRISAFDVVLPTPVPEKGHILTKISQFWFDKLAHILPNHLTGIAPESVVAPHERDQVAGRAFVVRKLKPLPIEAIVRGYISGSGWKDYQQSGAISGITLPQGLQEAGMIPGGAIFTPSTKAEAGQHDENISYATCEQLLGASLARLVRKQTIALYSQAAKYALERGIIIADTKFEFGLDDTNQLYLIDEVLTPDSSRFWPADGYRAGRTPPSYDKQFIRDWLEQISWNKMPPAPAIPDDILAQTMEKYREACRLLID</sequence>
<dbReference type="SUPFAM" id="SSF56104">
    <property type="entry name" value="SAICAR synthase-like"/>
    <property type="match status" value="1"/>
</dbReference>
<dbReference type="FunFam" id="3.30.470.20:FF:000015">
    <property type="entry name" value="Phosphoribosylaminoimidazole-succinocarboxamide synthase"/>
    <property type="match status" value="1"/>
</dbReference>
<evidence type="ECO:0000256" key="4">
    <source>
        <dbReference type="ARBA" id="ARBA00022741"/>
    </source>
</evidence>
<reference evidence="10 11" key="1">
    <citation type="submission" date="2016-10" db="EMBL/GenBank/DDBJ databases">
        <authorList>
            <person name="de Groot N.N."/>
        </authorList>
    </citation>
    <scope>NUCLEOTIDE SEQUENCE [LARGE SCALE GENOMIC DNA]</scope>
    <source>
        <strain evidence="10 11">Nm1</strain>
    </source>
</reference>
<dbReference type="PANTHER" id="PTHR43700:SF1">
    <property type="entry name" value="PHOSPHORIBOSYLAMINOIMIDAZOLE-SUCCINOCARBOXAMIDE SYNTHASE"/>
    <property type="match status" value="1"/>
</dbReference>
<dbReference type="GO" id="GO:0005737">
    <property type="term" value="C:cytoplasm"/>
    <property type="evidence" value="ECO:0007669"/>
    <property type="project" value="TreeGrafter"/>
</dbReference>
<dbReference type="UniPathway" id="UPA00074">
    <property type="reaction ID" value="UER00131"/>
</dbReference>
<comment type="pathway">
    <text evidence="1 8">Purine metabolism; IMP biosynthesis via de novo pathway; 5-amino-1-(5-phospho-D-ribosyl)imidazole-4-carboxamide from 5-amino-1-(5-phospho-D-ribosyl)imidazole-4-carboxylate: step 1/2.</text>
</comment>
<evidence type="ECO:0000256" key="7">
    <source>
        <dbReference type="ARBA" id="ARBA00048475"/>
    </source>
</evidence>
<dbReference type="PROSITE" id="PS01057">
    <property type="entry name" value="SAICAR_SYNTHETASE_1"/>
    <property type="match status" value="1"/>
</dbReference>
<dbReference type="Gene3D" id="3.30.470.20">
    <property type="entry name" value="ATP-grasp fold, B domain"/>
    <property type="match status" value="1"/>
</dbReference>
<comment type="similarity">
    <text evidence="2 8">Belongs to the SAICAR synthetase family.</text>
</comment>
<dbReference type="AlphaFoldDB" id="A0A1H3DFT5"/>
<dbReference type="PANTHER" id="PTHR43700">
    <property type="entry name" value="PHOSPHORIBOSYLAMINOIMIDAZOLE-SUCCINOCARBOXAMIDE SYNTHASE"/>
    <property type="match status" value="1"/>
</dbReference>
<keyword evidence="11" id="KW-1185">Reference proteome</keyword>
<organism evidence="10 11">
    <name type="scientific">Nitrosomonas halophila</name>
    <dbReference type="NCBI Taxonomy" id="44576"/>
    <lineage>
        <taxon>Bacteria</taxon>
        <taxon>Pseudomonadati</taxon>
        <taxon>Pseudomonadota</taxon>
        <taxon>Betaproteobacteria</taxon>
        <taxon>Nitrosomonadales</taxon>
        <taxon>Nitrosomonadaceae</taxon>
        <taxon>Nitrosomonas</taxon>
    </lineage>
</organism>
<keyword evidence="3 8" id="KW-0436">Ligase</keyword>
<evidence type="ECO:0000256" key="5">
    <source>
        <dbReference type="ARBA" id="ARBA00022755"/>
    </source>
</evidence>
<dbReference type="HAMAP" id="MF_00137">
    <property type="entry name" value="SAICAR_synth"/>
    <property type="match status" value="1"/>
</dbReference>
<gene>
    <name evidence="8" type="primary">purC</name>
    <name evidence="10" type="ORF">SAMN05421881_100514</name>
</gene>
<feature type="domain" description="SAICAR synthetase/ADE2 N-terminal" evidence="9">
    <location>
        <begin position="16"/>
        <end position="267"/>
    </location>
</feature>